<dbReference type="PANTHER" id="PTHR41299:SF1">
    <property type="entry name" value="THIAMINE PYROPHOSPHOKINASE"/>
    <property type="match status" value="1"/>
</dbReference>
<evidence type="ECO:0000256" key="1">
    <source>
        <dbReference type="ARBA" id="ARBA00022679"/>
    </source>
</evidence>
<dbReference type="GO" id="GO:0004788">
    <property type="term" value="F:thiamine diphosphokinase activity"/>
    <property type="evidence" value="ECO:0007669"/>
    <property type="project" value="UniProtKB-UniRule"/>
</dbReference>
<dbReference type="InterPro" id="IPR007373">
    <property type="entry name" value="Thiamin_PyroPKinase_B1-bd"/>
</dbReference>
<keyword evidence="2" id="KW-0547">Nucleotide-binding</keyword>
<proteinExistence type="predicted"/>
<dbReference type="SUPFAM" id="SSF63999">
    <property type="entry name" value="Thiamin pyrophosphokinase, catalytic domain"/>
    <property type="match status" value="1"/>
</dbReference>
<dbReference type="Gene3D" id="3.40.50.10240">
    <property type="entry name" value="Thiamin pyrophosphokinase, catalytic domain"/>
    <property type="match status" value="1"/>
</dbReference>
<dbReference type="Pfam" id="PF04265">
    <property type="entry name" value="TPK_B1_binding"/>
    <property type="match status" value="1"/>
</dbReference>
<dbReference type="PANTHER" id="PTHR41299">
    <property type="entry name" value="THIAMINE PYROPHOSPHOKINASE"/>
    <property type="match status" value="1"/>
</dbReference>
<dbReference type="EMBL" id="WMQE01000001">
    <property type="protein sequence ID" value="MTK19893.1"/>
    <property type="molecule type" value="Genomic_DNA"/>
</dbReference>
<dbReference type="SUPFAM" id="SSF63862">
    <property type="entry name" value="Thiamin pyrophosphokinase, substrate-binding domain"/>
    <property type="match status" value="1"/>
</dbReference>
<evidence type="ECO:0000259" key="6">
    <source>
        <dbReference type="SMART" id="SM00983"/>
    </source>
</evidence>
<evidence type="ECO:0000256" key="4">
    <source>
        <dbReference type="ARBA" id="ARBA00022840"/>
    </source>
</evidence>
<dbReference type="RefSeq" id="WP_006784058.1">
    <property type="nucleotide sequence ID" value="NZ_CABJBH010000005.1"/>
</dbReference>
<comment type="caution">
    <text evidence="7">The sequence shown here is derived from an EMBL/GenBank/DDBJ whole genome shotgun (WGS) entry which is preliminary data.</text>
</comment>
<dbReference type="Pfam" id="PF04263">
    <property type="entry name" value="TPK_catalytic"/>
    <property type="match status" value="1"/>
</dbReference>
<evidence type="ECO:0000313" key="8">
    <source>
        <dbReference type="Proteomes" id="UP000487649"/>
    </source>
</evidence>
<organism evidence="7 8">
    <name type="scientific">Turicibacter sanguinis</name>
    <dbReference type="NCBI Taxonomy" id="154288"/>
    <lineage>
        <taxon>Bacteria</taxon>
        <taxon>Bacillati</taxon>
        <taxon>Bacillota</taxon>
        <taxon>Erysipelotrichia</taxon>
        <taxon>Erysipelotrichales</taxon>
        <taxon>Turicibacteraceae</taxon>
        <taxon>Turicibacter</taxon>
    </lineage>
</organism>
<dbReference type="AlphaFoldDB" id="A0A6A8SJW0"/>
<dbReference type="GO" id="GO:0005524">
    <property type="term" value="F:ATP binding"/>
    <property type="evidence" value="ECO:0007669"/>
    <property type="project" value="UniProtKB-KW"/>
</dbReference>
<dbReference type="InterPro" id="IPR053149">
    <property type="entry name" value="TPK"/>
</dbReference>
<dbReference type="InterPro" id="IPR006282">
    <property type="entry name" value="Thi_PPkinase"/>
</dbReference>
<gene>
    <name evidence="7" type="ORF">GMA92_00375</name>
</gene>
<dbReference type="GeneID" id="60060083"/>
<dbReference type="InterPro" id="IPR036759">
    <property type="entry name" value="TPK_catalytic_sf"/>
</dbReference>
<keyword evidence="3" id="KW-0418">Kinase</keyword>
<name>A0A6A8SJW0_9FIRM</name>
<dbReference type="GO" id="GO:0006772">
    <property type="term" value="P:thiamine metabolic process"/>
    <property type="evidence" value="ECO:0007669"/>
    <property type="project" value="UniProtKB-UniRule"/>
</dbReference>
<dbReference type="Proteomes" id="UP000487649">
    <property type="component" value="Unassembled WGS sequence"/>
</dbReference>
<dbReference type="InterPro" id="IPR036371">
    <property type="entry name" value="TPK_B1-bd_sf"/>
</dbReference>
<dbReference type="NCBIfam" id="TIGR01378">
    <property type="entry name" value="thi_PPkinase"/>
    <property type="match status" value="1"/>
</dbReference>
<sequence length="210" mass="23372">MIAKIMCGAPNGWFDEASLKDASISIGVDRGALVLVNQGIIPDIAIGDFDSIGECDYQKIQQLCSKVIKLPCEKNETDTEVAIEYAISLGVTEIYIYGAMGGRIDHTLANIRLLLQFSEAKVRIFIVDQTNSLCLLSRGDHKFLRPAHQYISFFAFETTVKGLTLRGLKYPLTNYELTQGDIRCISNEVLADKFSLSFDEGYLLMVNSRD</sequence>
<dbReference type="EC" id="2.7.6.2" evidence="5"/>
<evidence type="ECO:0000256" key="2">
    <source>
        <dbReference type="ARBA" id="ARBA00022741"/>
    </source>
</evidence>
<evidence type="ECO:0000256" key="3">
    <source>
        <dbReference type="ARBA" id="ARBA00022777"/>
    </source>
</evidence>
<keyword evidence="1 7" id="KW-0808">Transferase</keyword>
<dbReference type="SMART" id="SM00983">
    <property type="entry name" value="TPK_B1_binding"/>
    <property type="match status" value="1"/>
</dbReference>
<feature type="domain" description="Thiamin pyrophosphokinase thiamin-binding" evidence="6">
    <location>
        <begin position="139"/>
        <end position="204"/>
    </location>
</feature>
<dbReference type="GO" id="GO:0030975">
    <property type="term" value="F:thiamine binding"/>
    <property type="evidence" value="ECO:0007669"/>
    <property type="project" value="InterPro"/>
</dbReference>
<dbReference type="InterPro" id="IPR007371">
    <property type="entry name" value="TPK_catalytic"/>
</dbReference>
<dbReference type="CDD" id="cd07995">
    <property type="entry name" value="TPK"/>
    <property type="match status" value="1"/>
</dbReference>
<dbReference type="GO" id="GO:0009229">
    <property type="term" value="P:thiamine diphosphate biosynthetic process"/>
    <property type="evidence" value="ECO:0007669"/>
    <property type="project" value="InterPro"/>
</dbReference>
<accession>A0A6A8SJW0</accession>
<keyword evidence="4" id="KW-0067">ATP-binding</keyword>
<protein>
    <recommendedName>
        <fullName evidence="5">Thiamine diphosphokinase</fullName>
        <ecNumber evidence="5">2.7.6.2</ecNumber>
    </recommendedName>
</protein>
<reference evidence="7 8" key="1">
    <citation type="journal article" date="2019" name="Nat. Med.">
        <title>A library of human gut bacterial isolates paired with longitudinal multiomics data enables mechanistic microbiome research.</title>
        <authorList>
            <person name="Poyet M."/>
            <person name="Groussin M."/>
            <person name="Gibbons S.M."/>
            <person name="Avila-Pacheco J."/>
            <person name="Jiang X."/>
            <person name="Kearney S.M."/>
            <person name="Perrotta A.R."/>
            <person name="Berdy B."/>
            <person name="Zhao S."/>
            <person name="Lieberman T.D."/>
            <person name="Swanson P.K."/>
            <person name="Smith M."/>
            <person name="Roesemann S."/>
            <person name="Alexander J.E."/>
            <person name="Rich S.A."/>
            <person name="Livny J."/>
            <person name="Vlamakis H."/>
            <person name="Clish C."/>
            <person name="Bullock K."/>
            <person name="Deik A."/>
            <person name="Scott J."/>
            <person name="Pierce K.A."/>
            <person name="Xavier R.J."/>
            <person name="Alm E.J."/>
        </authorList>
    </citation>
    <scope>NUCLEOTIDE SEQUENCE [LARGE SCALE GENOMIC DNA]</scope>
    <source>
        <strain evidence="7 8">BIOML-A198</strain>
    </source>
</reference>
<dbReference type="GO" id="GO:0016301">
    <property type="term" value="F:kinase activity"/>
    <property type="evidence" value="ECO:0007669"/>
    <property type="project" value="UniProtKB-KW"/>
</dbReference>
<dbReference type="OrthoDB" id="9804377at2"/>
<evidence type="ECO:0000256" key="5">
    <source>
        <dbReference type="NCBIfam" id="TIGR01378"/>
    </source>
</evidence>
<evidence type="ECO:0000313" key="7">
    <source>
        <dbReference type="EMBL" id="MTK19893.1"/>
    </source>
</evidence>